<feature type="signal peptide" evidence="1">
    <location>
        <begin position="1"/>
        <end position="24"/>
    </location>
</feature>
<proteinExistence type="predicted"/>
<feature type="chain" id="PRO_5012318821" evidence="1">
    <location>
        <begin position="25"/>
        <end position="227"/>
    </location>
</feature>
<reference evidence="2 3" key="1">
    <citation type="submission" date="2016-11" db="EMBL/GenBank/DDBJ databases">
        <authorList>
            <person name="Jaros S."/>
            <person name="Januszkiewicz K."/>
            <person name="Wedrychowicz H."/>
        </authorList>
    </citation>
    <scope>NUCLEOTIDE SEQUENCE [LARGE SCALE GENOMIC DNA]</scope>
    <source>
        <strain evidence="2 3">DSM 10502</strain>
    </source>
</reference>
<keyword evidence="3" id="KW-1185">Reference proteome</keyword>
<organism evidence="2 3">
    <name type="scientific">Schwartzia succinivorans DSM 10502</name>
    <dbReference type="NCBI Taxonomy" id="1123243"/>
    <lineage>
        <taxon>Bacteria</taxon>
        <taxon>Bacillati</taxon>
        <taxon>Bacillota</taxon>
        <taxon>Negativicutes</taxon>
        <taxon>Selenomonadales</taxon>
        <taxon>Selenomonadaceae</taxon>
        <taxon>Schwartzia</taxon>
    </lineage>
</organism>
<accession>A0A1M4T9B6</accession>
<evidence type="ECO:0000313" key="3">
    <source>
        <dbReference type="Proteomes" id="UP000184404"/>
    </source>
</evidence>
<gene>
    <name evidence="2" type="ORF">SAMN02745190_00409</name>
</gene>
<dbReference type="STRING" id="1123243.SAMN02745190_00409"/>
<dbReference type="RefSeq" id="WP_072934506.1">
    <property type="nucleotide sequence ID" value="NZ_FQUG01000002.1"/>
</dbReference>
<keyword evidence="1" id="KW-0732">Signal</keyword>
<evidence type="ECO:0000256" key="1">
    <source>
        <dbReference type="SAM" id="SignalP"/>
    </source>
</evidence>
<sequence>MNMKKIFASAAAALLLVGTVPAMAAPELTSEQVSEAQIKGNKIVPDKKVNFVFAEWKDYHAEEGDFMRDDIRTTADAYWITPYCHVMNEQITQTRTGNRDFKAIPEAGKEYQLRVMIASRRLDVDAIRDAEIIVKQGKRELVPMRVRYTNLQRAVETELVRRITWNKVGLVVDFAADDVEDKIPLEVIIKANGNTPIIFPTFENNAEYDSYDTKNHKFQWYPLHSKL</sequence>
<name>A0A1M4T9B6_9FIRM</name>
<evidence type="ECO:0000313" key="2">
    <source>
        <dbReference type="EMBL" id="SHE41079.1"/>
    </source>
</evidence>
<protein>
    <submittedName>
        <fullName evidence="2">Uncharacterized protein</fullName>
    </submittedName>
</protein>
<dbReference type="EMBL" id="FQUG01000002">
    <property type="protein sequence ID" value="SHE41079.1"/>
    <property type="molecule type" value="Genomic_DNA"/>
</dbReference>
<dbReference type="Proteomes" id="UP000184404">
    <property type="component" value="Unassembled WGS sequence"/>
</dbReference>
<dbReference type="AlphaFoldDB" id="A0A1M4T9B6"/>